<protein>
    <submittedName>
        <fullName evidence="1">Uncharacterized protein</fullName>
    </submittedName>
</protein>
<dbReference type="Proteomes" id="UP000019434">
    <property type="component" value="Chromosome"/>
</dbReference>
<dbReference type="RefSeq" id="WP_042689005.1">
    <property type="nucleotide sequence ID" value="NZ_CP007264.1"/>
</dbReference>
<name>W8P346_9EURY</name>
<dbReference type="eggNOG" id="arCOG14786">
    <property type="taxonomic scope" value="Archaea"/>
</dbReference>
<sequence>MELNLYIDDTTLSDMTSGGLREPSEVFRIGQEIEVEPVIETTIDKVEVLRNATPSIEPLDDEGTYRVVARILGGYAQTIPRVEREVLCNDGEEEIYWGVVYLVVDFGVLSRAVINFPVRCRLCRAGRESFVYAPIDEELTGEIIFKRGEYIKITGRLSPVLLDFWEGAITVRPFRGVIRGFRLLPGNGGILRVEVTGKGKPLQVKGGGRMVFDDFAYDSYYARFSLRIDKDRDSFRVRFSEV</sequence>
<dbReference type="OrthoDB" id="97638at2157"/>
<gene>
    <name evidence="1" type="ORF">BD01_0199</name>
</gene>
<dbReference type="GeneID" id="24958818"/>
<dbReference type="KEGG" id="tnu:BD01_0199"/>
<dbReference type="HOGENOM" id="CLU_1145262_0_0_2"/>
<dbReference type="EMBL" id="CP007264">
    <property type="protein sequence ID" value="AHL21830.1"/>
    <property type="molecule type" value="Genomic_DNA"/>
</dbReference>
<evidence type="ECO:0000313" key="2">
    <source>
        <dbReference type="Proteomes" id="UP000019434"/>
    </source>
</evidence>
<proteinExistence type="predicted"/>
<dbReference type="STRING" id="195522.BD01_0199"/>
<keyword evidence="2" id="KW-1185">Reference proteome</keyword>
<evidence type="ECO:0000313" key="1">
    <source>
        <dbReference type="EMBL" id="AHL21830.1"/>
    </source>
</evidence>
<organism evidence="1 2">
    <name type="scientific">Thermococcus nautili</name>
    <dbReference type="NCBI Taxonomy" id="195522"/>
    <lineage>
        <taxon>Archaea</taxon>
        <taxon>Methanobacteriati</taxon>
        <taxon>Methanobacteriota</taxon>
        <taxon>Thermococci</taxon>
        <taxon>Thermococcales</taxon>
        <taxon>Thermococcaceae</taxon>
        <taxon>Thermococcus</taxon>
    </lineage>
</organism>
<reference evidence="1 2" key="1">
    <citation type="submission" date="2014-02" db="EMBL/GenBank/DDBJ databases">
        <title>Genome Sequence of an Hyperthermophilic Archaeon, Thermococcus nautili 30-1, producing viral vesicles.</title>
        <authorList>
            <person name="Oberto J."/>
            <person name="Gaudin M."/>
            <person name="Cossu M."/>
            <person name="Gorlas A."/>
            <person name="Slesarev A."/>
            <person name="Marguet E."/>
            <person name="Forterre P."/>
        </authorList>
    </citation>
    <scope>NUCLEOTIDE SEQUENCE [LARGE SCALE GENOMIC DNA]</scope>
    <source>
        <strain evidence="1 2">30-1</strain>
    </source>
</reference>
<dbReference type="AlphaFoldDB" id="W8P346"/>
<accession>W8P346</accession>